<evidence type="ECO:0000313" key="2">
    <source>
        <dbReference type="EMBL" id="OGC54070.1"/>
    </source>
</evidence>
<dbReference type="STRING" id="1802620.A3D91_04915"/>
<accession>A0A1F4VAX9</accession>
<keyword evidence="1" id="KW-0812">Transmembrane</keyword>
<feature type="transmembrane region" description="Helical" evidence="1">
    <location>
        <begin position="30"/>
        <end position="49"/>
    </location>
</feature>
<evidence type="ECO:0000313" key="3">
    <source>
        <dbReference type="Proteomes" id="UP000178127"/>
    </source>
</evidence>
<dbReference type="Proteomes" id="UP000178127">
    <property type="component" value="Unassembled WGS sequence"/>
</dbReference>
<gene>
    <name evidence="2" type="ORF">A3D91_04915</name>
</gene>
<organism evidence="2 3">
    <name type="scientific">candidate division WWE3 bacterium RIFCSPHIGHO2_02_FULL_38_14</name>
    <dbReference type="NCBI Taxonomy" id="1802620"/>
    <lineage>
        <taxon>Bacteria</taxon>
        <taxon>Katanobacteria</taxon>
    </lineage>
</organism>
<proteinExistence type="predicted"/>
<evidence type="ECO:0000256" key="1">
    <source>
        <dbReference type="SAM" id="Phobius"/>
    </source>
</evidence>
<sequence length="84" mass="9417">MSIQREPENCKINVFKRKVKSMSKEVKHRIAVWALILAVVFMVAAVIATMQKIPATWWIVGMIITFLVAWATGFDVGKGGEDPN</sequence>
<dbReference type="EMBL" id="MEVD01000006">
    <property type="protein sequence ID" value="OGC54070.1"/>
    <property type="molecule type" value="Genomic_DNA"/>
</dbReference>
<protein>
    <submittedName>
        <fullName evidence="2">Uncharacterized protein</fullName>
    </submittedName>
</protein>
<keyword evidence="1" id="KW-1133">Transmembrane helix</keyword>
<name>A0A1F4VAX9_UNCKA</name>
<keyword evidence="1" id="KW-0472">Membrane</keyword>
<dbReference type="AlphaFoldDB" id="A0A1F4VAX9"/>
<feature type="transmembrane region" description="Helical" evidence="1">
    <location>
        <begin position="55"/>
        <end position="74"/>
    </location>
</feature>
<comment type="caution">
    <text evidence="2">The sequence shown here is derived from an EMBL/GenBank/DDBJ whole genome shotgun (WGS) entry which is preliminary data.</text>
</comment>
<reference evidence="2 3" key="1">
    <citation type="journal article" date="2016" name="Nat. Commun.">
        <title>Thousands of microbial genomes shed light on interconnected biogeochemical processes in an aquifer system.</title>
        <authorList>
            <person name="Anantharaman K."/>
            <person name="Brown C.T."/>
            <person name="Hug L.A."/>
            <person name="Sharon I."/>
            <person name="Castelle C.J."/>
            <person name="Probst A.J."/>
            <person name="Thomas B.C."/>
            <person name="Singh A."/>
            <person name="Wilkins M.J."/>
            <person name="Karaoz U."/>
            <person name="Brodie E.L."/>
            <person name="Williams K.H."/>
            <person name="Hubbard S.S."/>
            <person name="Banfield J.F."/>
        </authorList>
    </citation>
    <scope>NUCLEOTIDE SEQUENCE [LARGE SCALE GENOMIC DNA]</scope>
</reference>